<keyword evidence="2" id="KW-1185">Reference proteome</keyword>
<comment type="caution">
    <text evidence="1">The sequence shown here is derived from an EMBL/GenBank/DDBJ whole genome shotgun (WGS) entry which is preliminary data.</text>
</comment>
<evidence type="ECO:0000313" key="2">
    <source>
        <dbReference type="Proteomes" id="UP000214646"/>
    </source>
</evidence>
<reference evidence="2" key="1">
    <citation type="submission" date="2017-06" db="EMBL/GenBank/DDBJ databases">
        <title>Genome analysis of Fimbriiglobus ruber SP5, the first member of the order Planctomycetales with confirmed chitinolytic capability.</title>
        <authorList>
            <person name="Ravin N.V."/>
            <person name="Rakitin A.L."/>
            <person name="Ivanova A.A."/>
            <person name="Beletsky A.V."/>
            <person name="Kulichevskaya I.S."/>
            <person name="Mardanov A.V."/>
            <person name="Dedysh S.N."/>
        </authorList>
    </citation>
    <scope>NUCLEOTIDE SEQUENCE [LARGE SCALE GENOMIC DNA]</scope>
    <source>
        <strain evidence="2">SP5</strain>
    </source>
</reference>
<protein>
    <submittedName>
        <fullName evidence="1">Uncharacterized protein</fullName>
    </submittedName>
</protein>
<accession>A0A225DIJ5</accession>
<organism evidence="1 2">
    <name type="scientific">Fimbriiglobus ruber</name>
    <dbReference type="NCBI Taxonomy" id="1908690"/>
    <lineage>
        <taxon>Bacteria</taxon>
        <taxon>Pseudomonadati</taxon>
        <taxon>Planctomycetota</taxon>
        <taxon>Planctomycetia</taxon>
        <taxon>Gemmatales</taxon>
        <taxon>Gemmataceae</taxon>
        <taxon>Fimbriiglobus</taxon>
    </lineage>
</organism>
<evidence type="ECO:0000313" key="1">
    <source>
        <dbReference type="EMBL" id="OWK41272.1"/>
    </source>
</evidence>
<name>A0A225DIJ5_9BACT</name>
<gene>
    <name evidence="1" type="ORF">FRUB_04635</name>
</gene>
<proteinExistence type="predicted"/>
<dbReference type="Proteomes" id="UP000214646">
    <property type="component" value="Unassembled WGS sequence"/>
</dbReference>
<dbReference type="EMBL" id="NIDE01000006">
    <property type="protein sequence ID" value="OWK41272.1"/>
    <property type="molecule type" value="Genomic_DNA"/>
</dbReference>
<sequence length="37" mass="4145">MRFVRGTNSLRLDVADKLAVYFGLTLASTKKRKDATT</sequence>
<dbReference type="AlphaFoldDB" id="A0A225DIJ5"/>